<proteinExistence type="predicted"/>
<feature type="transmembrane region" description="Helical" evidence="1">
    <location>
        <begin position="20"/>
        <end position="39"/>
    </location>
</feature>
<evidence type="ECO:0000256" key="1">
    <source>
        <dbReference type="SAM" id="Phobius"/>
    </source>
</evidence>
<sequence>MKRDHMGAQFNRKKRGEFRLGVTVAGFYTWTAFSVWLDIKDATTTRYLKRLVALATIYCIWFERNKRLHDNISTSPRTIFKQLDRFIRDAILSKRNRRQYGTLMQE</sequence>
<organism evidence="2">
    <name type="scientific">Brassica cretica</name>
    <name type="common">Mustard</name>
    <dbReference type="NCBI Taxonomy" id="69181"/>
    <lineage>
        <taxon>Eukaryota</taxon>
        <taxon>Viridiplantae</taxon>
        <taxon>Streptophyta</taxon>
        <taxon>Embryophyta</taxon>
        <taxon>Tracheophyta</taxon>
        <taxon>Spermatophyta</taxon>
        <taxon>Magnoliopsida</taxon>
        <taxon>eudicotyledons</taxon>
        <taxon>Gunneridae</taxon>
        <taxon>Pentapetalae</taxon>
        <taxon>rosids</taxon>
        <taxon>malvids</taxon>
        <taxon>Brassicales</taxon>
        <taxon>Brassicaceae</taxon>
        <taxon>Brassiceae</taxon>
        <taxon>Brassica</taxon>
    </lineage>
</organism>
<keyword evidence="1" id="KW-0812">Transmembrane</keyword>
<name>A0A8S9JSI3_BRACR</name>
<dbReference type="EMBL" id="QGKY02000246">
    <property type="protein sequence ID" value="KAF2585001.1"/>
    <property type="molecule type" value="Genomic_DNA"/>
</dbReference>
<comment type="caution">
    <text evidence="2">The sequence shown here is derived from an EMBL/GenBank/DDBJ whole genome shotgun (WGS) entry which is preliminary data.</text>
</comment>
<gene>
    <name evidence="2" type="ORF">F2Q70_00034178</name>
</gene>
<protein>
    <recommendedName>
        <fullName evidence="3">Reverse transcriptase zinc-binding domain-containing protein</fullName>
    </recommendedName>
</protein>
<evidence type="ECO:0008006" key="3">
    <source>
        <dbReference type="Google" id="ProtNLM"/>
    </source>
</evidence>
<dbReference type="AlphaFoldDB" id="A0A8S9JSI3"/>
<reference evidence="2" key="1">
    <citation type="submission" date="2019-12" db="EMBL/GenBank/DDBJ databases">
        <title>Genome sequencing and annotation of Brassica cretica.</title>
        <authorList>
            <person name="Studholme D.J."/>
            <person name="Sarris P.F."/>
        </authorList>
    </citation>
    <scope>NUCLEOTIDE SEQUENCE</scope>
    <source>
        <strain evidence="2">PFS-102/07</strain>
        <tissue evidence="2">Leaf</tissue>
    </source>
</reference>
<evidence type="ECO:0000313" key="2">
    <source>
        <dbReference type="EMBL" id="KAF2585001.1"/>
    </source>
</evidence>
<keyword evidence="1" id="KW-1133">Transmembrane helix</keyword>
<keyword evidence="1" id="KW-0472">Membrane</keyword>
<accession>A0A8S9JSI3</accession>